<organism evidence="9 10">
    <name type="scientific">Toxocara canis</name>
    <name type="common">Canine roundworm</name>
    <dbReference type="NCBI Taxonomy" id="6265"/>
    <lineage>
        <taxon>Eukaryota</taxon>
        <taxon>Metazoa</taxon>
        <taxon>Ecdysozoa</taxon>
        <taxon>Nematoda</taxon>
        <taxon>Chromadorea</taxon>
        <taxon>Rhabditida</taxon>
        <taxon>Spirurina</taxon>
        <taxon>Ascaridomorpha</taxon>
        <taxon>Ascaridoidea</taxon>
        <taxon>Toxocaridae</taxon>
        <taxon>Toxocara</taxon>
    </lineage>
</organism>
<evidence type="ECO:0000313" key="10">
    <source>
        <dbReference type="WBParaSite" id="TCNE_0001719201-mRNA-1"/>
    </source>
</evidence>
<accession>A0A183V8X1</accession>
<dbReference type="GO" id="GO:0003676">
    <property type="term" value="F:nucleic acid binding"/>
    <property type="evidence" value="ECO:0007669"/>
    <property type="project" value="InterPro"/>
</dbReference>
<dbReference type="InterPro" id="IPR044742">
    <property type="entry name" value="DEAD/DEAH_RhlB"/>
</dbReference>
<feature type="compositionally biased region" description="Acidic residues" evidence="6">
    <location>
        <begin position="370"/>
        <end position="381"/>
    </location>
</feature>
<keyword evidence="4 5" id="KW-0067">ATP-binding</keyword>
<dbReference type="SUPFAM" id="SSF52540">
    <property type="entry name" value="P-loop containing nucleoside triphosphate hydrolases"/>
    <property type="match status" value="1"/>
</dbReference>
<dbReference type="Pfam" id="PF00271">
    <property type="entry name" value="Helicase_C"/>
    <property type="match status" value="1"/>
</dbReference>
<reference evidence="10" key="1">
    <citation type="submission" date="2016-06" db="UniProtKB">
        <authorList>
            <consortium name="WormBaseParasite"/>
        </authorList>
    </citation>
    <scope>IDENTIFICATION</scope>
</reference>
<sequence length="381" mass="42770">LSFRFDWFTAGYDLIAHAPTGSGKTGAFLIPIVDSILKLKKVNHININRSQPYCVIISPAKELAEQLYNDAREFTDGTECDVVLTFGGTKRSADLRSIGEGCDILIVTVGRLCDFVQNNCLKLHNLKFIVFDEADKLLHGNDGFADDIRNEIVPHLHPEHEVRKLFFSATDVAKLDDFARDILHCTPTTLVVGAINSEDEPKPKTIVFVNAKRRCTVIACLLSLNGFKAYPVHGGLTMMLRRRGVNAFLSGECDILVATDVLARGIDIKDVSHVINYDLPEVESWASYVHRVGRTGRLGNRGRATTFYSPESDAAMTLVLCQWLRLNEQHVPDFLEREAIEQAHMEDWHQKAVEEYERALNESTFGERSSEDDESSDPEFD</sequence>
<dbReference type="Pfam" id="PF00270">
    <property type="entry name" value="DEAD"/>
    <property type="match status" value="1"/>
</dbReference>
<proteinExistence type="inferred from homology"/>
<dbReference type="AlphaFoldDB" id="A0A183V8X1"/>
<dbReference type="GO" id="GO:0005829">
    <property type="term" value="C:cytosol"/>
    <property type="evidence" value="ECO:0007669"/>
    <property type="project" value="TreeGrafter"/>
</dbReference>
<dbReference type="InterPro" id="IPR014001">
    <property type="entry name" value="Helicase_ATP-bd"/>
</dbReference>
<dbReference type="CDD" id="cd18787">
    <property type="entry name" value="SF2_C_DEAD"/>
    <property type="match status" value="1"/>
</dbReference>
<dbReference type="PROSITE" id="PS00039">
    <property type="entry name" value="DEAD_ATP_HELICASE"/>
    <property type="match status" value="1"/>
</dbReference>
<dbReference type="SMART" id="SM00487">
    <property type="entry name" value="DEXDc"/>
    <property type="match status" value="1"/>
</dbReference>
<dbReference type="SMART" id="SM00490">
    <property type="entry name" value="HELICc"/>
    <property type="match status" value="1"/>
</dbReference>
<evidence type="ECO:0000313" key="9">
    <source>
        <dbReference type="Proteomes" id="UP000050794"/>
    </source>
</evidence>
<dbReference type="PROSITE" id="PS51192">
    <property type="entry name" value="HELICASE_ATP_BIND_1"/>
    <property type="match status" value="1"/>
</dbReference>
<keyword evidence="1 5" id="KW-0547">Nucleotide-binding</keyword>
<evidence type="ECO:0000256" key="3">
    <source>
        <dbReference type="ARBA" id="ARBA00022806"/>
    </source>
</evidence>
<keyword evidence="3 5" id="KW-0347">Helicase</keyword>
<keyword evidence="9" id="KW-1185">Reference proteome</keyword>
<evidence type="ECO:0000256" key="2">
    <source>
        <dbReference type="ARBA" id="ARBA00022801"/>
    </source>
</evidence>
<dbReference type="InterPro" id="IPR050079">
    <property type="entry name" value="DEAD_box_RNA_helicase"/>
</dbReference>
<dbReference type="PROSITE" id="PS51194">
    <property type="entry name" value="HELICASE_CTER"/>
    <property type="match status" value="1"/>
</dbReference>
<dbReference type="GO" id="GO:0003724">
    <property type="term" value="F:RNA helicase activity"/>
    <property type="evidence" value="ECO:0007669"/>
    <property type="project" value="TreeGrafter"/>
</dbReference>
<name>A0A183V8X1_TOXCA</name>
<evidence type="ECO:0000256" key="1">
    <source>
        <dbReference type="ARBA" id="ARBA00022741"/>
    </source>
</evidence>
<comment type="similarity">
    <text evidence="5">Belongs to the DEAD box helicase family.</text>
</comment>
<evidence type="ECO:0000256" key="6">
    <source>
        <dbReference type="SAM" id="MobiDB-lite"/>
    </source>
</evidence>
<dbReference type="PANTHER" id="PTHR47959:SF1">
    <property type="entry name" value="ATP-DEPENDENT RNA HELICASE DBPA"/>
    <property type="match status" value="1"/>
</dbReference>
<evidence type="ECO:0000259" key="7">
    <source>
        <dbReference type="PROSITE" id="PS51192"/>
    </source>
</evidence>
<feature type="region of interest" description="Disordered" evidence="6">
    <location>
        <begin position="359"/>
        <end position="381"/>
    </location>
</feature>
<evidence type="ECO:0000256" key="5">
    <source>
        <dbReference type="RuleBase" id="RU000492"/>
    </source>
</evidence>
<dbReference type="InterPro" id="IPR000629">
    <property type="entry name" value="RNA-helicase_DEAD-box_CS"/>
</dbReference>
<dbReference type="InterPro" id="IPR027417">
    <property type="entry name" value="P-loop_NTPase"/>
</dbReference>
<keyword evidence="2 5" id="KW-0378">Hydrolase</keyword>
<dbReference type="Gene3D" id="3.40.50.300">
    <property type="entry name" value="P-loop containing nucleotide triphosphate hydrolases"/>
    <property type="match status" value="2"/>
</dbReference>
<feature type="domain" description="Helicase C-terminal" evidence="8">
    <location>
        <begin position="189"/>
        <end position="339"/>
    </location>
</feature>
<dbReference type="CDD" id="cd00268">
    <property type="entry name" value="DEADc"/>
    <property type="match status" value="1"/>
</dbReference>
<protein>
    <submittedName>
        <fullName evidence="10">RNA helicase</fullName>
    </submittedName>
</protein>
<dbReference type="PANTHER" id="PTHR47959">
    <property type="entry name" value="ATP-DEPENDENT RNA HELICASE RHLE-RELATED"/>
    <property type="match status" value="1"/>
</dbReference>
<dbReference type="GO" id="GO:0005524">
    <property type="term" value="F:ATP binding"/>
    <property type="evidence" value="ECO:0007669"/>
    <property type="project" value="UniProtKB-KW"/>
</dbReference>
<dbReference type="Proteomes" id="UP000050794">
    <property type="component" value="Unassembled WGS sequence"/>
</dbReference>
<dbReference type="InterPro" id="IPR011545">
    <property type="entry name" value="DEAD/DEAH_box_helicase_dom"/>
</dbReference>
<dbReference type="InterPro" id="IPR001650">
    <property type="entry name" value="Helicase_C-like"/>
</dbReference>
<feature type="domain" description="Helicase ATP-binding" evidence="7">
    <location>
        <begin position="5"/>
        <end position="189"/>
    </location>
</feature>
<evidence type="ECO:0000256" key="4">
    <source>
        <dbReference type="ARBA" id="ARBA00022840"/>
    </source>
</evidence>
<evidence type="ECO:0000259" key="8">
    <source>
        <dbReference type="PROSITE" id="PS51194"/>
    </source>
</evidence>
<dbReference type="GO" id="GO:0016787">
    <property type="term" value="F:hydrolase activity"/>
    <property type="evidence" value="ECO:0007669"/>
    <property type="project" value="UniProtKB-KW"/>
</dbReference>
<dbReference type="WBParaSite" id="TCNE_0001719201-mRNA-1">
    <property type="protein sequence ID" value="TCNE_0001719201-mRNA-1"/>
    <property type="gene ID" value="TCNE_0001719201"/>
</dbReference>
<dbReference type="GO" id="GO:0043186">
    <property type="term" value="C:P granule"/>
    <property type="evidence" value="ECO:0007669"/>
    <property type="project" value="UniProtKB-ARBA"/>
</dbReference>